<protein>
    <submittedName>
        <fullName evidence="1">Uncharacterized protein</fullName>
    </submittedName>
</protein>
<evidence type="ECO:0000313" key="1">
    <source>
        <dbReference type="EMBL" id="CAB4180008.1"/>
    </source>
</evidence>
<sequence length="52" mass="5986">MTYLVASLALEMKISPAQVLEMDNYMLKAVLQVFSDRAKEARVRASTNRRLR</sequence>
<proteinExistence type="predicted"/>
<organism evidence="1">
    <name type="scientific">uncultured Caudovirales phage</name>
    <dbReference type="NCBI Taxonomy" id="2100421"/>
    <lineage>
        <taxon>Viruses</taxon>
        <taxon>Duplodnaviria</taxon>
        <taxon>Heunggongvirae</taxon>
        <taxon>Uroviricota</taxon>
        <taxon>Caudoviricetes</taxon>
        <taxon>Peduoviridae</taxon>
        <taxon>Maltschvirus</taxon>
        <taxon>Maltschvirus maltsch</taxon>
    </lineage>
</organism>
<accession>A0A6J5QFL0</accession>
<name>A0A6J5QFL0_9CAUD</name>
<reference evidence="1" key="1">
    <citation type="submission" date="2020-05" db="EMBL/GenBank/DDBJ databases">
        <authorList>
            <person name="Chiriac C."/>
            <person name="Salcher M."/>
            <person name="Ghai R."/>
            <person name="Kavagutti S V."/>
        </authorList>
    </citation>
    <scope>NUCLEOTIDE SEQUENCE</scope>
</reference>
<gene>
    <name evidence="1" type="ORF">UFOVP1038_5</name>
</gene>
<dbReference type="EMBL" id="LR796988">
    <property type="protein sequence ID" value="CAB4180008.1"/>
    <property type="molecule type" value="Genomic_DNA"/>
</dbReference>